<dbReference type="PROSITE" id="PS51910">
    <property type="entry name" value="GH18_2"/>
    <property type="match status" value="1"/>
</dbReference>
<proteinExistence type="inferred from homology"/>
<evidence type="ECO:0000256" key="3">
    <source>
        <dbReference type="ARBA" id="ARBA00012729"/>
    </source>
</evidence>
<dbReference type="InterPro" id="IPR050314">
    <property type="entry name" value="Glycosyl_Hydrlase_18"/>
</dbReference>
<dbReference type="InterPro" id="IPR011583">
    <property type="entry name" value="Chitinase_II/V-like_cat"/>
</dbReference>
<evidence type="ECO:0000256" key="5">
    <source>
        <dbReference type="ARBA" id="ARBA00023024"/>
    </source>
</evidence>
<dbReference type="RefSeq" id="XP_026601567.1">
    <property type="nucleotide sequence ID" value="XM_026749535.1"/>
</dbReference>
<dbReference type="SMART" id="SM00636">
    <property type="entry name" value="Glyco_18"/>
    <property type="match status" value="1"/>
</dbReference>
<keyword evidence="6" id="KW-0119">Carbohydrate metabolism</keyword>
<dbReference type="Proteomes" id="UP000256690">
    <property type="component" value="Unassembled WGS sequence"/>
</dbReference>
<dbReference type="InterPro" id="IPR001223">
    <property type="entry name" value="Glyco_hydro18_cat"/>
</dbReference>
<gene>
    <name evidence="11" type="ORF">DSM5745_07519</name>
</gene>
<comment type="catalytic activity">
    <reaction evidence="1">
        <text>Random endo-hydrolysis of N-acetyl-beta-D-glucosaminide (1-&gt;4)-beta-linkages in chitin and chitodextrins.</text>
        <dbReference type="EC" id="3.2.1.14"/>
    </reaction>
</comment>
<dbReference type="EC" id="3.2.1.14" evidence="3"/>
<keyword evidence="5" id="KW-0146">Chitin degradation</keyword>
<evidence type="ECO:0000256" key="6">
    <source>
        <dbReference type="ARBA" id="ARBA00023277"/>
    </source>
</evidence>
<dbReference type="GeneID" id="38117889"/>
<dbReference type="Gene3D" id="3.10.50.10">
    <property type="match status" value="1"/>
</dbReference>
<organism evidence="11 12">
    <name type="scientific">Aspergillus mulundensis</name>
    <dbReference type="NCBI Taxonomy" id="1810919"/>
    <lineage>
        <taxon>Eukaryota</taxon>
        <taxon>Fungi</taxon>
        <taxon>Dikarya</taxon>
        <taxon>Ascomycota</taxon>
        <taxon>Pezizomycotina</taxon>
        <taxon>Eurotiomycetes</taxon>
        <taxon>Eurotiomycetidae</taxon>
        <taxon>Eurotiales</taxon>
        <taxon>Aspergillaceae</taxon>
        <taxon>Aspergillus</taxon>
        <taxon>Aspergillus subgen. Nidulantes</taxon>
    </lineage>
</organism>
<dbReference type="InterPro" id="IPR029070">
    <property type="entry name" value="Chitinase_insertion_sf"/>
</dbReference>
<dbReference type="OrthoDB" id="73875at2759"/>
<dbReference type="InterPro" id="IPR001579">
    <property type="entry name" value="Glyco_hydro_18_chit_AS"/>
</dbReference>
<dbReference type="AlphaFoldDB" id="A0A3D8RE55"/>
<dbReference type="SUPFAM" id="SSF51445">
    <property type="entry name" value="(Trans)glycosidases"/>
    <property type="match status" value="1"/>
</dbReference>
<dbReference type="PANTHER" id="PTHR11177:SF333">
    <property type="entry name" value="CHITINASE"/>
    <property type="match status" value="1"/>
</dbReference>
<protein>
    <recommendedName>
        <fullName evidence="3">chitinase</fullName>
        <ecNumber evidence="3">3.2.1.14</ecNumber>
    </recommendedName>
</protein>
<evidence type="ECO:0000313" key="12">
    <source>
        <dbReference type="Proteomes" id="UP000256690"/>
    </source>
</evidence>
<evidence type="ECO:0000256" key="7">
    <source>
        <dbReference type="ARBA" id="ARBA00023295"/>
    </source>
</evidence>
<keyword evidence="4 9" id="KW-0378">Hydrolase</keyword>
<evidence type="ECO:0000256" key="2">
    <source>
        <dbReference type="ARBA" id="ARBA00008682"/>
    </source>
</evidence>
<evidence type="ECO:0000256" key="4">
    <source>
        <dbReference type="ARBA" id="ARBA00022801"/>
    </source>
</evidence>
<evidence type="ECO:0000256" key="8">
    <source>
        <dbReference type="ARBA" id="ARBA00023326"/>
    </source>
</evidence>
<keyword evidence="7 9" id="KW-0326">Glycosidase</keyword>
<dbReference type="STRING" id="1810919.A0A3D8RE55"/>
<evidence type="ECO:0000259" key="10">
    <source>
        <dbReference type="PROSITE" id="PS51910"/>
    </source>
</evidence>
<comment type="similarity">
    <text evidence="2">Belongs to the glycosyl hydrolase 18 family. Chitinase class V subfamily.</text>
</comment>
<keyword evidence="8" id="KW-0624">Polysaccharide degradation</keyword>
<dbReference type="GO" id="GO:0008061">
    <property type="term" value="F:chitin binding"/>
    <property type="evidence" value="ECO:0007669"/>
    <property type="project" value="InterPro"/>
</dbReference>
<dbReference type="SUPFAM" id="SSF54556">
    <property type="entry name" value="Chitinase insertion domain"/>
    <property type="match status" value="1"/>
</dbReference>
<dbReference type="PANTHER" id="PTHR11177">
    <property type="entry name" value="CHITINASE"/>
    <property type="match status" value="1"/>
</dbReference>
<dbReference type="InterPro" id="IPR017853">
    <property type="entry name" value="GH"/>
</dbReference>
<dbReference type="GO" id="GO:0008843">
    <property type="term" value="F:endochitinase activity"/>
    <property type="evidence" value="ECO:0007669"/>
    <property type="project" value="UniProtKB-EC"/>
</dbReference>
<evidence type="ECO:0000256" key="1">
    <source>
        <dbReference type="ARBA" id="ARBA00000822"/>
    </source>
</evidence>
<accession>A0A3D8RE55</accession>
<name>A0A3D8RE55_9EURO</name>
<evidence type="ECO:0000313" key="11">
    <source>
        <dbReference type="EMBL" id="RDW72347.1"/>
    </source>
</evidence>
<dbReference type="GO" id="GO:0006032">
    <property type="term" value="P:chitin catabolic process"/>
    <property type="evidence" value="ECO:0007669"/>
    <property type="project" value="UniProtKB-KW"/>
</dbReference>
<evidence type="ECO:0000256" key="9">
    <source>
        <dbReference type="RuleBase" id="RU000489"/>
    </source>
</evidence>
<keyword evidence="12" id="KW-1185">Reference proteome</keyword>
<dbReference type="Gene3D" id="3.20.20.80">
    <property type="entry name" value="Glycosidases"/>
    <property type="match status" value="1"/>
</dbReference>
<comment type="caution">
    <text evidence="11">The sequence shown here is derived from an EMBL/GenBank/DDBJ whole genome shotgun (WGS) entry which is preliminary data.</text>
</comment>
<feature type="domain" description="GH18" evidence="10">
    <location>
        <begin position="1"/>
        <end position="341"/>
    </location>
</feature>
<reference evidence="11 12" key="1">
    <citation type="journal article" date="2018" name="IMA Fungus">
        <title>IMA Genome-F 9: Draft genome sequence of Annulohypoxylon stygium, Aspergillus mulundensis, Berkeleyomyces basicola (syn. Thielaviopsis basicola), Ceratocystis smalleyi, two Cercospora beticola strains, Coleophoma cylindrospora, Fusarium fracticaudum, Phialophora cf. hyalina, and Morchella septimelata.</title>
        <authorList>
            <person name="Wingfield B.D."/>
            <person name="Bills G.F."/>
            <person name="Dong Y."/>
            <person name="Huang W."/>
            <person name="Nel W.J."/>
            <person name="Swalarsk-Parry B.S."/>
            <person name="Vaghefi N."/>
            <person name="Wilken P.M."/>
            <person name="An Z."/>
            <person name="de Beer Z.W."/>
            <person name="De Vos L."/>
            <person name="Chen L."/>
            <person name="Duong T.A."/>
            <person name="Gao Y."/>
            <person name="Hammerbacher A."/>
            <person name="Kikkert J.R."/>
            <person name="Li Y."/>
            <person name="Li H."/>
            <person name="Li K."/>
            <person name="Li Q."/>
            <person name="Liu X."/>
            <person name="Ma X."/>
            <person name="Naidoo K."/>
            <person name="Pethybridge S.J."/>
            <person name="Sun J."/>
            <person name="Steenkamp E.T."/>
            <person name="van der Nest M.A."/>
            <person name="van Wyk S."/>
            <person name="Wingfield M.J."/>
            <person name="Xiong C."/>
            <person name="Yue Q."/>
            <person name="Zhang X."/>
        </authorList>
    </citation>
    <scope>NUCLEOTIDE SEQUENCE [LARGE SCALE GENOMIC DNA]</scope>
    <source>
        <strain evidence="11 12">DSM 5745</strain>
    </source>
</reference>
<dbReference type="EMBL" id="PVWQ01000009">
    <property type="protein sequence ID" value="RDW72347.1"/>
    <property type="molecule type" value="Genomic_DNA"/>
</dbReference>
<sequence>MAAANIPVGYYTHLNFAFATIDPTTFEVQATDDTSEAMMTDIQTIRKLQPDVEIWISLGGWSFNDPGATQTTFSDLASTEENQDAFIKSLNSFMATYEFDGVDLDWEYPVDTDRGGSEDDFDNFTALLKKVKQKVKGAGSSKGLSITLPSSYWYMQHFDIVKMEPYVDWFNIMSYDLHGTWDMPDKNVGPYLNAHTNITELQTSLDLLWRNNIDPDKVVLGMAFYGRSFTVVDPSCTEPGCEYISAGNAGNCSNTAGILLNPEIKNIISDNKLKPTLHKDAGVKALSWESQWVAYDDEDTWKLKAEWASKQCISGVMVWALSQDDDSASNAKALVSAVNREVIEPVTIEPAKKTTVTTYTNSVNNICRWTACGENCPSGFKEVPRDGTELMMTDTTGCVKTSDGKPQTKFCCPADKKQPTCTWRGYHSSGVCSAGCHDGEVKVGTLSEGCNIGHQVACCTNEDVTKPYSRCEWVGTSPLCAEKGKDAECDNNYSDKLVTSSNGFGGDKTCGPGRKSYCCTSIPDEFTQCAWYSHGKAIADGVPDDYYCEADCPDGTVRLAMHKGSCKKGFQAFCCKGKARKKTLTARSTYGNLEYETFVRLLEDYMKAPYCPATQESGMDYYYGVLTKRDSSSSTCSPTNWTQLMQLLFILFRSDLTPSPQMISAYNEGFADNYDYQLTYGNLTTTVIDTLQSGFEDFRAWITDMMLSPIDAGPMIREITQAEDDYCYEDGEEEGEDDGYLDTRDLEVLEERRLNPVEGTSNVAAQQGAPSVITILRAINDGTIPLNYARWIHYGAATGAHPEGPTLELAYYLGTEEEMGQSNPPETVDSNFDQFRDPAQGTVPDRFVVFHVHFDANHPTLTTGGGRTLPATSHVNIFHGRYTVQDGRNLRVYNRETRTRGGGPGRNARSPVFVCHRRSRDRTSTWYPIGAQVRLAVLNRQYGRNRYSDVFQTWMRTLQLAGYFTPVVWRIPYPSLETIDDHTVDWTQLGAYRGGTDNRAMGTSFAMENGQLNENMHVHQFDPPSGGHTELK</sequence>
<dbReference type="GO" id="GO:0000272">
    <property type="term" value="P:polysaccharide catabolic process"/>
    <property type="evidence" value="ECO:0007669"/>
    <property type="project" value="UniProtKB-KW"/>
</dbReference>
<dbReference type="PROSITE" id="PS01095">
    <property type="entry name" value="GH18_1"/>
    <property type="match status" value="1"/>
</dbReference>
<dbReference type="Pfam" id="PF00704">
    <property type="entry name" value="Glyco_hydro_18"/>
    <property type="match status" value="1"/>
</dbReference>